<dbReference type="InterPro" id="IPR009091">
    <property type="entry name" value="RCC1/BLIP-II"/>
</dbReference>
<accession>A0AB40AP12</accession>
<name>A0AB40AP12_DIOCR</name>
<dbReference type="AlphaFoldDB" id="A0AB40AP12"/>
<dbReference type="Gene3D" id="2.130.10.30">
    <property type="entry name" value="Regulator of chromosome condensation 1/beta-lactamase-inhibitor protein II"/>
    <property type="match status" value="1"/>
</dbReference>
<dbReference type="GeneID" id="120251508"/>
<reference evidence="3" key="1">
    <citation type="submission" date="2025-08" db="UniProtKB">
        <authorList>
            <consortium name="RefSeq"/>
        </authorList>
    </citation>
    <scope>IDENTIFICATION</scope>
</reference>
<sequence>MEVCSLGGEAPSAVWEPGKEHDEHSTVHVYFPDASSQKKTSDLCVSSGKSDSSRPLFVEISAGAYHSLALQVDGSVWSWGYNASWPSLGGERIPCLVQHFQQLKSTGLKVSVTNTST</sequence>
<protein>
    <submittedName>
        <fullName evidence="3">Uncharacterized protein LOC120251508</fullName>
    </submittedName>
</protein>
<gene>
    <name evidence="3" type="primary">LOC120251508</name>
</gene>
<keyword evidence="2" id="KW-1185">Reference proteome</keyword>
<dbReference type="Pfam" id="PF13540">
    <property type="entry name" value="RCC1_2"/>
    <property type="match status" value="1"/>
</dbReference>
<dbReference type="RefSeq" id="XP_039115981.1">
    <property type="nucleotide sequence ID" value="XM_039260047.1"/>
</dbReference>
<evidence type="ECO:0000256" key="1">
    <source>
        <dbReference type="SAM" id="MobiDB-lite"/>
    </source>
</evidence>
<organism evidence="2 3">
    <name type="scientific">Dioscorea cayennensis subsp. rotundata</name>
    <name type="common">White Guinea yam</name>
    <name type="synonym">Dioscorea rotundata</name>
    <dbReference type="NCBI Taxonomy" id="55577"/>
    <lineage>
        <taxon>Eukaryota</taxon>
        <taxon>Viridiplantae</taxon>
        <taxon>Streptophyta</taxon>
        <taxon>Embryophyta</taxon>
        <taxon>Tracheophyta</taxon>
        <taxon>Spermatophyta</taxon>
        <taxon>Magnoliopsida</taxon>
        <taxon>Liliopsida</taxon>
        <taxon>Dioscoreales</taxon>
        <taxon>Dioscoreaceae</taxon>
        <taxon>Dioscorea</taxon>
    </lineage>
</organism>
<dbReference type="PROSITE" id="PS00626">
    <property type="entry name" value="RCC1_2"/>
    <property type="match status" value="1"/>
</dbReference>
<proteinExistence type="predicted"/>
<feature type="region of interest" description="Disordered" evidence="1">
    <location>
        <begin position="1"/>
        <end position="21"/>
    </location>
</feature>
<dbReference type="SUPFAM" id="SSF50985">
    <property type="entry name" value="RCC1/BLIP-II"/>
    <property type="match status" value="1"/>
</dbReference>
<dbReference type="InterPro" id="IPR000408">
    <property type="entry name" value="Reg_chr_condens"/>
</dbReference>
<evidence type="ECO:0000313" key="2">
    <source>
        <dbReference type="Proteomes" id="UP001515500"/>
    </source>
</evidence>
<evidence type="ECO:0000313" key="3">
    <source>
        <dbReference type="RefSeq" id="XP_039115981.1"/>
    </source>
</evidence>
<dbReference type="Proteomes" id="UP001515500">
    <property type="component" value="Chromosome 20"/>
</dbReference>